<dbReference type="AlphaFoldDB" id="A0A8S3ZCD1"/>
<evidence type="ECO:0000256" key="1">
    <source>
        <dbReference type="PROSITE-ProRule" id="PRU00984"/>
    </source>
</evidence>
<dbReference type="InterPro" id="IPR026791">
    <property type="entry name" value="DOCK"/>
</dbReference>
<dbReference type="GO" id="GO:0005737">
    <property type="term" value="C:cytoplasm"/>
    <property type="evidence" value="ECO:0007669"/>
    <property type="project" value="TreeGrafter"/>
</dbReference>
<dbReference type="InterPro" id="IPR046773">
    <property type="entry name" value="DOCKER_Lobe_C"/>
</dbReference>
<evidence type="ECO:0000313" key="3">
    <source>
        <dbReference type="EMBL" id="CAG5127194.1"/>
    </source>
</evidence>
<dbReference type="InterPro" id="IPR043162">
    <property type="entry name" value="DOCK_C_lobe_C"/>
</dbReference>
<dbReference type="GO" id="GO:0005886">
    <property type="term" value="C:plasma membrane"/>
    <property type="evidence" value="ECO:0007669"/>
    <property type="project" value="TreeGrafter"/>
</dbReference>
<evidence type="ECO:0000259" key="2">
    <source>
        <dbReference type="PROSITE" id="PS51651"/>
    </source>
</evidence>
<sequence>IQIVSVKPVAPERPEFAGKDVPSEITSFYYDNEVDMFQFDRPYHREGKDKNNEFKTLCLERTIMQTSYKLPGILRWYEVTSTKVVHLGPVQTASDTVKQMNAELKSSSENAEADPEHCLRHLEMRLQGVISGAVNGGIPKYQEAFFNKEYIANYPDETPYIEELKSDILEQ</sequence>
<dbReference type="OrthoDB" id="18896at2759"/>
<evidence type="ECO:0000313" key="4">
    <source>
        <dbReference type="Proteomes" id="UP000678393"/>
    </source>
</evidence>
<dbReference type="GO" id="GO:0005085">
    <property type="term" value="F:guanyl-nucleotide exchange factor activity"/>
    <property type="evidence" value="ECO:0007669"/>
    <property type="project" value="InterPro"/>
</dbReference>
<feature type="non-terminal residue" evidence="3">
    <location>
        <position position="1"/>
    </location>
</feature>
<dbReference type="PROSITE" id="PS51651">
    <property type="entry name" value="DOCKER"/>
    <property type="match status" value="1"/>
</dbReference>
<feature type="non-terminal residue" evidence="3">
    <location>
        <position position="171"/>
    </location>
</feature>
<comment type="similarity">
    <text evidence="1">Belongs to the DOCK family.</text>
</comment>
<keyword evidence="4" id="KW-1185">Reference proteome</keyword>
<dbReference type="PANTHER" id="PTHR45653:SF12">
    <property type="entry name" value="SPONGE, ISOFORM E"/>
    <property type="match status" value="1"/>
</dbReference>
<dbReference type="GO" id="GO:0031267">
    <property type="term" value="F:small GTPase binding"/>
    <property type="evidence" value="ECO:0007669"/>
    <property type="project" value="TreeGrafter"/>
</dbReference>
<organism evidence="3 4">
    <name type="scientific">Candidula unifasciata</name>
    <dbReference type="NCBI Taxonomy" id="100452"/>
    <lineage>
        <taxon>Eukaryota</taxon>
        <taxon>Metazoa</taxon>
        <taxon>Spiralia</taxon>
        <taxon>Lophotrochozoa</taxon>
        <taxon>Mollusca</taxon>
        <taxon>Gastropoda</taxon>
        <taxon>Heterobranchia</taxon>
        <taxon>Euthyneura</taxon>
        <taxon>Panpulmonata</taxon>
        <taxon>Eupulmonata</taxon>
        <taxon>Stylommatophora</taxon>
        <taxon>Helicina</taxon>
        <taxon>Helicoidea</taxon>
        <taxon>Geomitridae</taxon>
        <taxon>Candidula</taxon>
    </lineage>
</organism>
<dbReference type="Proteomes" id="UP000678393">
    <property type="component" value="Unassembled WGS sequence"/>
</dbReference>
<accession>A0A8S3ZCD1</accession>
<reference evidence="3" key="1">
    <citation type="submission" date="2021-04" db="EMBL/GenBank/DDBJ databases">
        <authorList>
            <consortium name="Molecular Ecology Group"/>
        </authorList>
    </citation>
    <scope>NUCLEOTIDE SEQUENCE</scope>
</reference>
<feature type="domain" description="DOCKER" evidence="2">
    <location>
        <begin position="1"/>
        <end position="171"/>
    </location>
</feature>
<dbReference type="Pfam" id="PF20421">
    <property type="entry name" value="DHR-2_Lobe_C"/>
    <property type="match status" value="1"/>
</dbReference>
<dbReference type="PANTHER" id="PTHR45653">
    <property type="entry name" value="DEDICATOR OF CYTOKINESIS"/>
    <property type="match status" value="1"/>
</dbReference>
<proteinExistence type="inferred from homology"/>
<dbReference type="GO" id="GO:0007264">
    <property type="term" value="P:small GTPase-mediated signal transduction"/>
    <property type="evidence" value="ECO:0007669"/>
    <property type="project" value="InterPro"/>
</dbReference>
<dbReference type="InterPro" id="IPR046770">
    <property type="entry name" value="DOCKER_Lobe_B"/>
</dbReference>
<dbReference type="Gene3D" id="1.20.58.740">
    <property type="match status" value="1"/>
</dbReference>
<name>A0A8S3ZCD1_9EUPU</name>
<gene>
    <name evidence="3" type="ORF">CUNI_LOCUS12752</name>
</gene>
<dbReference type="InterPro" id="IPR027357">
    <property type="entry name" value="DOCKER_dom"/>
</dbReference>
<dbReference type="Pfam" id="PF20422">
    <property type="entry name" value="DHR-2_Lobe_B"/>
    <property type="match status" value="1"/>
</dbReference>
<comment type="caution">
    <text evidence="3">The sequence shown here is derived from an EMBL/GenBank/DDBJ whole genome shotgun (WGS) entry which is preliminary data.</text>
</comment>
<dbReference type="EMBL" id="CAJHNH020002602">
    <property type="protein sequence ID" value="CAG5127194.1"/>
    <property type="molecule type" value="Genomic_DNA"/>
</dbReference>
<protein>
    <recommendedName>
        <fullName evidence="2">DOCKER domain-containing protein</fullName>
    </recommendedName>
</protein>